<feature type="region of interest" description="Disordered" evidence="1">
    <location>
        <begin position="141"/>
        <end position="224"/>
    </location>
</feature>
<dbReference type="RefSeq" id="WP_258217570.1">
    <property type="nucleotide sequence ID" value="NZ_JANQBD010000035.1"/>
</dbReference>
<name>A0ABT1YUC6_9BACL</name>
<feature type="chain" id="PRO_5045759758" evidence="2">
    <location>
        <begin position="30"/>
        <end position="237"/>
    </location>
</feature>
<feature type="compositionally biased region" description="Gly residues" evidence="1">
    <location>
        <begin position="205"/>
        <end position="222"/>
    </location>
</feature>
<evidence type="ECO:0000256" key="1">
    <source>
        <dbReference type="SAM" id="MobiDB-lite"/>
    </source>
</evidence>
<feature type="compositionally biased region" description="Basic and acidic residues" evidence="1">
    <location>
        <begin position="66"/>
        <end position="78"/>
    </location>
</feature>
<organism evidence="3 4">
    <name type="scientific">Paenibacillus radicis</name>
    <name type="common">ex Xue et al. 2023</name>
    <dbReference type="NCBI Taxonomy" id="2972489"/>
    <lineage>
        <taxon>Bacteria</taxon>
        <taxon>Bacillati</taxon>
        <taxon>Bacillota</taxon>
        <taxon>Bacilli</taxon>
        <taxon>Bacillales</taxon>
        <taxon>Paenibacillaceae</taxon>
        <taxon>Paenibacillus</taxon>
    </lineage>
</organism>
<keyword evidence="2" id="KW-0732">Signal</keyword>
<dbReference type="PROSITE" id="PS51257">
    <property type="entry name" value="PROKAR_LIPOPROTEIN"/>
    <property type="match status" value="1"/>
</dbReference>
<dbReference type="EMBL" id="JANQBD010000035">
    <property type="protein sequence ID" value="MCR8636029.1"/>
    <property type="molecule type" value="Genomic_DNA"/>
</dbReference>
<gene>
    <name evidence="3" type="ORF">NV381_33055</name>
</gene>
<keyword evidence="4" id="KW-1185">Reference proteome</keyword>
<sequence length="237" mass="24312">MNMRVNRNQLIAGLIMVPLLLSGCGSKPAANEAASVNANGGSAPASQGQGKDQQQAGDQKSPAGSRSERTPMNENEMRLRTISQSLITIDKTDGLAFTKQQAEQLLPLAEAAVAKKELTAEQQDAMLKILTAEQTKLYQSRADQMKQRMSGAGGAGSAGTDSNGAPSKGTVTQEQRDAMKEQRQAQGGSQNPGNGKDGARMQNPGNGGAGGQGAGGPGGGGANAAQQLVDLLKAKVK</sequence>
<protein>
    <submittedName>
        <fullName evidence="3">Uncharacterized protein</fullName>
    </submittedName>
</protein>
<dbReference type="Proteomes" id="UP001300012">
    <property type="component" value="Unassembled WGS sequence"/>
</dbReference>
<feature type="region of interest" description="Disordered" evidence="1">
    <location>
        <begin position="28"/>
        <end position="78"/>
    </location>
</feature>
<reference evidence="3 4" key="1">
    <citation type="submission" date="2022-08" db="EMBL/GenBank/DDBJ databases">
        <title>Paenibacillus endoradicis sp. nov., Paenibacillus radicibacter sp. nov and Paenibacillus pararadicis sp. nov., three cold-adapted plant growth-promoting bacteria isolated from root of Larix gmelinii in Great Khingan.</title>
        <authorList>
            <person name="Xue H."/>
        </authorList>
    </citation>
    <scope>NUCLEOTIDE SEQUENCE [LARGE SCALE GENOMIC DNA]</scope>
    <source>
        <strain evidence="3 4">N5-1-1-5</strain>
    </source>
</reference>
<comment type="caution">
    <text evidence="3">The sequence shown here is derived from an EMBL/GenBank/DDBJ whole genome shotgun (WGS) entry which is preliminary data.</text>
</comment>
<feature type="compositionally biased region" description="Polar residues" evidence="1">
    <location>
        <begin position="184"/>
        <end position="193"/>
    </location>
</feature>
<accession>A0ABT1YUC6</accession>
<proteinExistence type="predicted"/>
<feature type="signal peptide" evidence="2">
    <location>
        <begin position="1"/>
        <end position="29"/>
    </location>
</feature>
<evidence type="ECO:0000313" key="3">
    <source>
        <dbReference type="EMBL" id="MCR8636029.1"/>
    </source>
</evidence>
<feature type="compositionally biased region" description="Basic and acidic residues" evidence="1">
    <location>
        <begin position="174"/>
        <end position="183"/>
    </location>
</feature>
<evidence type="ECO:0000313" key="4">
    <source>
        <dbReference type="Proteomes" id="UP001300012"/>
    </source>
</evidence>
<feature type="compositionally biased region" description="Low complexity" evidence="1">
    <location>
        <begin position="45"/>
        <end position="61"/>
    </location>
</feature>
<evidence type="ECO:0000256" key="2">
    <source>
        <dbReference type="SAM" id="SignalP"/>
    </source>
</evidence>